<feature type="region of interest" description="Disordered" evidence="1">
    <location>
        <begin position="142"/>
        <end position="214"/>
    </location>
</feature>
<name>Q2J7T5_FRACC</name>
<evidence type="ECO:0008006" key="4">
    <source>
        <dbReference type="Google" id="ProtNLM"/>
    </source>
</evidence>
<dbReference type="KEGG" id="fra:Francci3_3300"/>
<gene>
    <name evidence="2" type="ordered locus">Francci3_3300</name>
</gene>
<evidence type="ECO:0000256" key="1">
    <source>
        <dbReference type="SAM" id="MobiDB-lite"/>
    </source>
</evidence>
<reference evidence="2 3" key="1">
    <citation type="journal article" date="2007" name="Genome Res.">
        <title>Genome characteristics of facultatively symbiotic Frankia sp. strains reflect host range and host plant biogeography.</title>
        <authorList>
            <person name="Normand P."/>
            <person name="Lapierre P."/>
            <person name="Tisa L.S."/>
            <person name="Gogarten J.P."/>
            <person name="Alloisio N."/>
            <person name="Bagnarol E."/>
            <person name="Bassi C.A."/>
            <person name="Berry A.M."/>
            <person name="Bickhart D.M."/>
            <person name="Choisne N."/>
            <person name="Couloux A."/>
            <person name="Cournoyer B."/>
            <person name="Cruveiller S."/>
            <person name="Daubin V."/>
            <person name="Demange N."/>
            <person name="Francino M.P."/>
            <person name="Goltsman E."/>
            <person name="Huang Y."/>
            <person name="Kopp O.R."/>
            <person name="Labarre L."/>
            <person name="Lapidus A."/>
            <person name="Lavire C."/>
            <person name="Marechal J."/>
            <person name="Martinez M."/>
            <person name="Mastronunzio J.E."/>
            <person name="Mullin B.C."/>
            <person name="Niemann J."/>
            <person name="Pujic P."/>
            <person name="Rawnsley T."/>
            <person name="Rouy Z."/>
            <person name="Schenowitz C."/>
            <person name="Sellstedt A."/>
            <person name="Tavares F."/>
            <person name="Tomkins J.P."/>
            <person name="Vallenet D."/>
            <person name="Valverde C."/>
            <person name="Wall L.G."/>
            <person name="Wang Y."/>
            <person name="Medigue C."/>
            <person name="Benson D.R."/>
        </authorList>
    </citation>
    <scope>NUCLEOTIDE SEQUENCE [LARGE SCALE GENOMIC DNA]</scope>
    <source>
        <strain evidence="3">DSM 45818 / CECT 9043 / CcI3</strain>
    </source>
</reference>
<dbReference type="RefSeq" id="WP_011437684.1">
    <property type="nucleotide sequence ID" value="NC_007777.1"/>
</dbReference>
<dbReference type="EMBL" id="CP000249">
    <property type="protein sequence ID" value="ABD12657.1"/>
    <property type="molecule type" value="Genomic_DNA"/>
</dbReference>
<protein>
    <recommendedName>
        <fullName evidence="4">Helix-turn-helix domain-containing protein</fullName>
    </recommendedName>
</protein>
<keyword evidence="3" id="KW-1185">Reference proteome</keyword>
<dbReference type="AlphaFoldDB" id="Q2J7T5"/>
<dbReference type="HOGENOM" id="CLU_1287263_0_0_11"/>
<evidence type="ECO:0000313" key="3">
    <source>
        <dbReference type="Proteomes" id="UP000001937"/>
    </source>
</evidence>
<dbReference type="STRING" id="106370.Francci3_3300"/>
<sequence>MPPPASHDNLRRLPLIVDLPTAARLFGIGRTLAYELARADEFPCPVRRYGRLYRVRTMDLLQALGQDGNGWPERQIERLRRLPPVIDLPSAARLFGIGRTLAYELARADEFPCPVRRYGRLYRVRTVDLLQALGLTARDEQDGRVRPTVAVTGEPRGLPAPAATPVRTAPPRPGTPGTGPRPGRRSDTQVPLTGRPVSAAAATPRPIHTVPGDA</sequence>
<evidence type="ECO:0000313" key="2">
    <source>
        <dbReference type="EMBL" id="ABD12657.1"/>
    </source>
</evidence>
<proteinExistence type="predicted"/>
<organism evidence="2 3">
    <name type="scientific">Frankia casuarinae (strain DSM 45818 / CECT 9043 / HFP020203 / CcI3)</name>
    <dbReference type="NCBI Taxonomy" id="106370"/>
    <lineage>
        <taxon>Bacteria</taxon>
        <taxon>Bacillati</taxon>
        <taxon>Actinomycetota</taxon>
        <taxon>Actinomycetes</taxon>
        <taxon>Frankiales</taxon>
        <taxon>Frankiaceae</taxon>
        <taxon>Frankia</taxon>
    </lineage>
</organism>
<accession>Q2J7T5</accession>
<dbReference type="Proteomes" id="UP000001937">
    <property type="component" value="Chromosome"/>
</dbReference>